<evidence type="ECO:0000256" key="19">
    <source>
        <dbReference type="ARBA" id="ARBA00043673"/>
    </source>
</evidence>
<dbReference type="Proteomes" id="UP000515156">
    <property type="component" value="Chromosome 12"/>
</dbReference>
<keyword evidence="11 33" id="KW-0472">Membrane</keyword>
<evidence type="ECO:0000256" key="13">
    <source>
        <dbReference type="ARBA" id="ARBA00023180"/>
    </source>
</evidence>
<evidence type="ECO:0000256" key="1">
    <source>
        <dbReference type="ARBA" id="ARBA00004323"/>
    </source>
</evidence>
<evidence type="ECO:0000256" key="8">
    <source>
        <dbReference type="ARBA" id="ARBA00022989"/>
    </source>
</evidence>
<evidence type="ECO:0000256" key="31">
    <source>
        <dbReference type="ARBA" id="ARBA00081234"/>
    </source>
</evidence>
<evidence type="ECO:0000256" key="16">
    <source>
        <dbReference type="ARBA" id="ARBA00039106"/>
    </source>
</evidence>
<keyword evidence="34" id="KW-1185">Reference proteome</keyword>
<evidence type="ECO:0000256" key="5">
    <source>
        <dbReference type="ARBA" id="ARBA00022679"/>
    </source>
</evidence>
<evidence type="ECO:0000256" key="24">
    <source>
        <dbReference type="ARBA" id="ARBA00051076"/>
    </source>
</evidence>
<dbReference type="Pfam" id="PF00777">
    <property type="entry name" value="Glyco_transf_29"/>
    <property type="match status" value="1"/>
</dbReference>
<evidence type="ECO:0000256" key="14">
    <source>
        <dbReference type="ARBA" id="ARBA00036292"/>
    </source>
</evidence>
<name>A0A6P7ZCA3_9AMPH</name>
<evidence type="ECO:0000256" key="17">
    <source>
        <dbReference type="ARBA" id="ARBA00039107"/>
    </source>
</evidence>
<proteinExistence type="inferred from homology"/>
<evidence type="ECO:0000256" key="7">
    <source>
        <dbReference type="ARBA" id="ARBA00022968"/>
    </source>
</evidence>
<comment type="catalytic activity">
    <reaction evidence="26">
        <text>a ganglioside GT1c (d18:1(4E)) + CMP-N-acetyl-beta-neuraminate = a ganglioside GQ1c (d18:1(4E)) + CMP + H(+)</text>
        <dbReference type="Rhea" id="RHEA:47588"/>
        <dbReference type="ChEBI" id="CHEBI:15378"/>
        <dbReference type="ChEBI" id="CHEBI:57812"/>
        <dbReference type="ChEBI" id="CHEBI:60377"/>
        <dbReference type="ChEBI" id="CHEBI:87789"/>
        <dbReference type="ChEBI" id="CHEBI:87791"/>
    </reaction>
    <physiologicalReaction direction="left-to-right" evidence="26">
        <dbReference type="Rhea" id="RHEA:47589"/>
    </physiologicalReaction>
</comment>
<evidence type="ECO:0000256" key="28">
    <source>
        <dbReference type="ARBA" id="ARBA00075868"/>
    </source>
</evidence>
<dbReference type="KEGG" id="muo:115481744"/>
<keyword evidence="8 33" id="KW-1133">Transmembrane helix</keyword>
<evidence type="ECO:0000256" key="11">
    <source>
        <dbReference type="ARBA" id="ARBA00023136"/>
    </source>
</evidence>
<dbReference type="RefSeq" id="XP_030076970.1">
    <property type="nucleotide sequence ID" value="XM_030221110.1"/>
</dbReference>
<reference evidence="35 36" key="1">
    <citation type="submission" date="2025-04" db="UniProtKB">
        <authorList>
            <consortium name="RefSeq"/>
        </authorList>
    </citation>
    <scope>IDENTIFICATION</scope>
</reference>
<keyword evidence="13" id="KW-0325">Glycoprotein</keyword>
<dbReference type="GO" id="GO:0047288">
    <property type="term" value="F:beta-D-galactosyl-(1-&gt;3)-N-acetyl-beta-D-galactosaminide alpha-2,3- sialyltransferase"/>
    <property type="evidence" value="ECO:0007669"/>
    <property type="project" value="UniProtKB-EC"/>
</dbReference>
<evidence type="ECO:0000313" key="38">
    <source>
        <dbReference type="RefSeq" id="XP_030076972.1"/>
    </source>
</evidence>
<comment type="catalytic activity">
    <reaction evidence="25">
        <text>a beta-D-galactosyl-(1-&gt;3)-N-acetyl-beta-D-galactosaminyl derivative + CMP-N-acetyl-beta-neuraminate = an N-acetyl-alpha-neuraminyl-(2-&gt;3)-beta-D-galactosyl-(1-&gt;3)-N-acetyl-beta-D-galactosaminyl derivative + CMP + H(+)</text>
        <dbReference type="Rhea" id="RHEA:52380"/>
        <dbReference type="ChEBI" id="CHEBI:15378"/>
        <dbReference type="ChEBI" id="CHEBI:57812"/>
        <dbReference type="ChEBI" id="CHEBI:60377"/>
        <dbReference type="ChEBI" id="CHEBI:136588"/>
        <dbReference type="ChEBI" id="CHEBI:136589"/>
        <dbReference type="EC" id="2.4.3.2"/>
    </reaction>
    <physiologicalReaction direction="left-to-right" evidence="25">
        <dbReference type="Rhea" id="RHEA:52381"/>
    </physiologicalReaction>
</comment>
<evidence type="ECO:0000256" key="9">
    <source>
        <dbReference type="ARBA" id="ARBA00023034"/>
    </source>
</evidence>
<dbReference type="GO" id="GO:0009247">
    <property type="term" value="P:glycolipid biosynthetic process"/>
    <property type="evidence" value="ECO:0007669"/>
    <property type="project" value="TreeGrafter"/>
</dbReference>
<evidence type="ECO:0000256" key="3">
    <source>
        <dbReference type="ARBA" id="ARBA00006003"/>
    </source>
</evidence>
<dbReference type="FunFam" id="3.90.1480.20:FF:000005">
    <property type="entry name" value="ST3 beta-galactoside alpha-2,3-sialyltransferase 4"/>
    <property type="match status" value="1"/>
</dbReference>
<dbReference type="GO" id="GO:0008118">
    <property type="term" value="F:N-acetyllactosaminide alpha-2,3-sialyltransferase activity"/>
    <property type="evidence" value="ECO:0007669"/>
    <property type="project" value="UniProtKB-EC"/>
</dbReference>
<evidence type="ECO:0000256" key="18">
    <source>
        <dbReference type="ARBA" id="ARBA00042448"/>
    </source>
</evidence>
<evidence type="ECO:0000256" key="25">
    <source>
        <dbReference type="ARBA" id="ARBA00051975"/>
    </source>
</evidence>
<dbReference type="RefSeq" id="XP_030076968.1">
    <property type="nucleotide sequence ID" value="XM_030221108.1"/>
</dbReference>
<dbReference type="AlphaFoldDB" id="A0A6P7ZCA3"/>
<accession>A0A6P7ZCA3</accession>
<dbReference type="CTD" id="6484"/>
<dbReference type="RefSeq" id="XP_030076972.1">
    <property type="nucleotide sequence ID" value="XM_030221112.1"/>
</dbReference>
<keyword evidence="4" id="KW-0328">Glycosyltransferase</keyword>
<dbReference type="InterPro" id="IPR038578">
    <property type="entry name" value="GT29-like_sf"/>
</dbReference>
<keyword evidence="10" id="KW-0443">Lipid metabolism</keyword>
<evidence type="ECO:0000256" key="20">
    <source>
        <dbReference type="ARBA" id="ARBA00043773"/>
    </source>
</evidence>
<comment type="pathway">
    <text evidence="2">Protein modification; protein glycosylation.</text>
</comment>
<comment type="catalytic activity">
    <reaction evidence="14">
        <text>a beta-D-galactosyl-(1-&gt;3)-N-acetyl-alpha-D-galactosaminyl derivative + CMP-N-acetyl-beta-neuraminate = an N-acetyl-alpha-neuraminyl-(2-&gt;3)-beta-D-galactosyl-(1-&gt;3)-N-acetyl-alpha-D-galactosaminyl derivative + CMP + H(+)</text>
        <dbReference type="Rhea" id="RHEA:21616"/>
        <dbReference type="ChEBI" id="CHEBI:15378"/>
        <dbReference type="ChEBI" id="CHEBI:57812"/>
        <dbReference type="ChEBI" id="CHEBI:60377"/>
        <dbReference type="ChEBI" id="CHEBI:133470"/>
        <dbReference type="ChEBI" id="CHEBI:139596"/>
        <dbReference type="EC" id="2.4.3.4"/>
    </reaction>
    <physiologicalReaction direction="left-to-right" evidence="14">
        <dbReference type="Rhea" id="RHEA:21617"/>
    </physiologicalReaction>
</comment>
<evidence type="ECO:0000256" key="22">
    <source>
        <dbReference type="ARBA" id="ARBA00049294"/>
    </source>
</evidence>
<dbReference type="GeneID" id="115481744"/>
<dbReference type="InterPro" id="IPR001675">
    <property type="entry name" value="Glyco_trans_29"/>
</dbReference>
<dbReference type="EC" id="2.4.3.6" evidence="23"/>
<evidence type="ECO:0000256" key="2">
    <source>
        <dbReference type="ARBA" id="ARBA00004922"/>
    </source>
</evidence>
<evidence type="ECO:0000256" key="33">
    <source>
        <dbReference type="SAM" id="Phobius"/>
    </source>
</evidence>
<evidence type="ECO:0000313" key="35">
    <source>
        <dbReference type="RefSeq" id="XP_030076968.1"/>
    </source>
</evidence>
<evidence type="ECO:0000256" key="29">
    <source>
        <dbReference type="ARBA" id="ARBA00076295"/>
    </source>
</evidence>
<comment type="catalytic activity">
    <reaction evidence="19">
        <text>a ganglioside GA1 (d18:1(4E)) + CMP-N-acetyl-beta-neuraminate = a ganglioside GM1b (d18:1(4E)) + CMP + H(+)</text>
        <dbReference type="Rhea" id="RHEA:47560"/>
        <dbReference type="ChEBI" id="CHEBI:15378"/>
        <dbReference type="ChEBI" id="CHEBI:27938"/>
        <dbReference type="ChEBI" id="CHEBI:57812"/>
        <dbReference type="ChEBI" id="CHEBI:60377"/>
        <dbReference type="ChEBI" id="CHEBI:78568"/>
    </reaction>
    <physiologicalReaction direction="left-to-right" evidence="19">
        <dbReference type="Rhea" id="RHEA:47561"/>
    </physiologicalReaction>
</comment>
<dbReference type="GO" id="GO:0032580">
    <property type="term" value="C:Golgi cisterna membrane"/>
    <property type="evidence" value="ECO:0007669"/>
    <property type="project" value="UniProtKB-SubCell"/>
</dbReference>
<dbReference type="RefSeq" id="XP_030076969.1">
    <property type="nucleotide sequence ID" value="XM_030221109.1"/>
</dbReference>
<comment type="subcellular location">
    <subcellularLocation>
        <location evidence="1">Golgi apparatus membrane</location>
        <topology evidence="1">Single-pass type II membrane protein</topology>
    </subcellularLocation>
    <subcellularLocation>
        <location evidence="15">Golgi apparatus</location>
        <location evidence="15">Golgi stack membrane</location>
    </subcellularLocation>
</comment>
<comment type="similarity">
    <text evidence="3">Belongs to the glycosyltransferase 29 family.</text>
</comment>
<protein>
    <recommendedName>
        <fullName evidence="27">CMP-N-acetylneuraminate-beta-galactosamide-alpha-2,3-sialyltransferase 4</fullName>
        <ecNumber evidence="16">2.4.3.2</ecNumber>
        <ecNumber evidence="17">2.4.3.4</ecNumber>
        <ecNumber evidence="23">2.4.3.6</ecNumber>
    </recommendedName>
    <alternativeName>
        <fullName evidence="28">Alpha 2,3-sialyltransferase IV</fullName>
    </alternativeName>
    <alternativeName>
        <fullName evidence="18">Gal-beta-1,3-GalNAc-alpha-2,3-sialyltransferase</fullName>
    </alternativeName>
    <alternativeName>
        <fullName evidence="30">Gal-beta-1,4-GlcNAc-alpha-2,3-sialyltransferase</fullName>
    </alternativeName>
    <alternativeName>
        <fullName evidence="29">N-acetyllactosaminide alpha-2,3-sialyltransferase</fullName>
    </alternativeName>
    <alternativeName>
        <fullName evidence="31">ST3Gal IV</fullName>
    </alternativeName>
    <alternativeName>
        <fullName evidence="32">Sialyltransferase 4C</fullName>
    </alternativeName>
</protein>
<keyword evidence="6 33" id="KW-0812">Transmembrane</keyword>
<comment type="catalytic activity">
    <reaction evidence="24">
        <text>a neolactoside nLc4Cer + CMP-N-acetyl-beta-neuraminate = a neolactoside IV(3)-alpha-NeuAc-nLc4Cer + CMP + H(+)</text>
        <dbReference type="Rhea" id="RHEA:65432"/>
        <dbReference type="ChEBI" id="CHEBI:15378"/>
        <dbReference type="ChEBI" id="CHEBI:57812"/>
        <dbReference type="ChEBI" id="CHEBI:60377"/>
        <dbReference type="ChEBI" id="CHEBI:90376"/>
        <dbReference type="ChEBI" id="CHEBI:90390"/>
    </reaction>
    <physiologicalReaction direction="left-to-right" evidence="24">
        <dbReference type="Rhea" id="RHEA:65433"/>
    </physiologicalReaction>
</comment>
<evidence type="ECO:0000256" key="4">
    <source>
        <dbReference type="ARBA" id="ARBA00022676"/>
    </source>
</evidence>
<keyword evidence="9" id="KW-0333">Golgi apparatus</keyword>
<dbReference type="GO" id="GO:0003836">
    <property type="term" value="F:beta-galactoside (CMP) alpha-2,3-sialyltransferase activity"/>
    <property type="evidence" value="ECO:0007669"/>
    <property type="project" value="UniProtKB-EC"/>
</dbReference>
<dbReference type="EC" id="2.4.3.4" evidence="17"/>
<comment type="catalytic activity">
    <reaction evidence="21">
        <text>a neolactoside nLc4Cer(d18:1(4E)) + CMP-N-acetyl-beta-neuraminate = a neolactoside IV(3)-alpha-NeuAc-nLc4Cer(d18:1(4E)) + CMP + H(+)</text>
        <dbReference type="Rhea" id="RHEA:18913"/>
        <dbReference type="ChEBI" id="CHEBI:15378"/>
        <dbReference type="ChEBI" id="CHEBI:17006"/>
        <dbReference type="ChEBI" id="CHEBI:57812"/>
        <dbReference type="ChEBI" id="CHEBI:58665"/>
        <dbReference type="ChEBI" id="CHEBI:60377"/>
        <dbReference type="EC" id="2.4.3.6"/>
    </reaction>
    <physiologicalReaction direction="left-to-right" evidence="21">
        <dbReference type="Rhea" id="RHEA:18914"/>
    </physiologicalReaction>
</comment>
<evidence type="ECO:0000256" key="10">
    <source>
        <dbReference type="ARBA" id="ARBA00023098"/>
    </source>
</evidence>
<evidence type="ECO:0000256" key="12">
    <source>
        <dbReference type="ARBA" id="ARBA00023157"/>
    </source>
</evidence>
<keyword evidence="12" id="KW-1015">Disulfide bond</keyword>
<dbReference type="PANTHER" id="PTHR13713">
    <property type="entry name" value="SIALYLTRANSFERASE"/>
    <property type="match status" value="1"/>
</dbReference>
<dbReference type="Gene3D" id="3.90.1480.20">
    <property type="entry name" value="Glycosyl transferase family 29"/>
    <property type="match status" value="1"/>
</dbReference>
<feature type="transmembrane region" description="Helical" evidence="33">
    <location>
        <begin position="17"/>
        <end position="34"/>
    </location>
</feature>
<dbReference type="PANTHER" id="PTHR13713:SF57">
    <property type="entry name" value="CMP-N-ACETYLNEURAMINATE-BETA-GALACTOSAMIDE-ALPHA-2,3-SIALYLTRANSFERASE 4"/>
    <property type="match status" value="1"/>
</dbReference>
<evidence type="ECO:0000256" key="32">
    <source>
        <dbReference type="ARBA" id="ARBA00082801"/>
    </source>
</evidence>
<evidence type="ECO:0000313" key="36">
    <source>
        <dbReference type="RefSeq" id="XP_030076969.1"/>
    </source>
</evidence>
<evidence type="ECO:0000256" key="6">
    <source>
        <dbReference type="ARBA" id="ARBA00022692"/>
    </source>
</evidence>
<dbReference type="GO" id="GO:0000139">
    <property type="term" value="C:Golgi membrane"/>
    <property type="evidence" value="ECO:0007669"/>
    <property type="project" value="UniProtKB-SubCell"/>
</dbReference>
<dbReference type="InterPro" id="IPR051142">
    <property type="entry name" value="Glycosyltransferase_29"/>
</dbReference>
<evidence type="ECO:0000256" key="23">
    <source>
        <dbReference type="ARBA" id="ARBA00049726"/>
    </source>
</evidence>
<evidence type="ECO:0000313" key="37">
    <source>
        <dbReference type="RefSeq" id="XP_030076970.1"/>
    </source>
</evidence>
<evidence type="ECO:0000256" key="26">
    <source>
        <dbReference type="ARBA" id="ARBA00052660"/>
    </source>
</evidence>
<gene>
    <name evidence="35 36 37 38" type="primary">ST3GAL4</name>
</gene>
<comment type="catalytic activity">
    <reaction evidence="22">
        <text>a beta-D-galactosyl-(1-&gt;4)-N-acetyl-beta-D-glucosaminyl derivative + CMP-N-acetyl-beta-neuraminate = an N-acetyl-alpha-neuraminyl-(2-&gt;3)-beta-D-galactosyl-(1-&gt;4)-N-acetyl-beta-D-glucosaminyl derivative + CMP + H(+)</text>
        <dbReference type="Rhea" id="RHEA:52316"/>
        <dbReference type="ChEBI" id="CHEBI:15378"/>
        <dbReference type="ChEBI" id="CHEBI:57812"/>
        <dbReference type="ChEBI" id="CHEBI:60377"/>
        <dbReference type="ChEBI" id="CHEBI:133507"/>
        <dbReference type="ChEBI" id="CHEBI:136545"/>
        <dbReference type="EC" id="2.4.3.6"/>
    </reaction>
    <physiologicalReaction direction="left-to-right" evidence="22">
        <dbReference type="Rhea" id="RHEA:52317"/>
    </physiologicalReaction>
</comment>
<keyword evidence="5" id="KW-0808">Transferase</keyword>
<comment type="catalytic activity">
    <reaction evidence="20">
        <text>a ganglioside GM1 (d18:1(4E)) + CMP-N-acetyl-beta-neuraminate = a ganglioside GD1a (d18:1(4E)) + CMP + H(+)</text>
        <dbReference type="Rhea" id="RHEA:18021"/>
        <dbReference type="ChEBI" id="CHEBI:15378"/>
        <dbReference type="ChEBI" id="CHEBI:57812"/>
        <dbReference type="ChEBI" id="CHEBI:60377"/>
        <dbReference type="ChEBI" id="CHEBI:77709"/>
        <dbReference type="ChEBI" id="CHEBI:78445"/>
        <dbReference type="EC" id="2.4.3.2"/>
    </reaction>
    <physiologicalReaction direction="left-to-right" evidence="20">
        <dbReference type="Rhea" id="RHEA:18022"/>
    </physiologicalReaction>
</comment>
<dbReference type="EC" id="2.4.3.2" evidence="16"/>
<sequence>MDFATGRKKAPQSKWKVLVLFILGTFSVAVVWYLRAEPYMPGPYMIAEDDSVMCSQGDVEKKALLMIENYTRNHPAFLQMSDFFWEKNLSAYQLPYGTQGSEEILLKVLALTMRYDMPDSIQNLPCWRCVVVGNGHRLKNSSLGDVINKYDIVMRLNNAPVHKYEHDVGNKTTMRLFYPESADFDPNLQNNPDSLMVLVPFKTPDVQWLKAVLNNEKRSRKGFWKSPPLIWDVKPENVRILNPYFMEVTASKLLNVSIKSPRKHKEKPTTGLLAITFALHLCDVVHIAGFGYPETTNNKQTIHYYEQITLKSMADSDHNVSHEAQAIRRLLEARIIRNLTHF</sequence>
<dbReference type="CDD" id="cd23982">
    <property type="entry name" value="GT29_ST3GAL4"/>
    <property type="match status" value="1"/>
</dbReference>
<evidence type="ECO:0000256" key="27">
    <source>
        <dbReference type="ARBA" id="ARBA00072813"/>
    </source>
</evidence>
<evidence type="ECO:0000313" key="34">
    <source>
        <dbReference type="Proteomes" id="UP000515156"/>
    </source>
</evidence>
<dbReference type="OrthoDB" id="10264956at2759"/>
<evidence type="ECO:0000256" key="21">
    <source>
        <dbReference type="ARBA" id="ARBA00048162"/>
    </source>
</evidence>
<evidence type="ECO:0000256" key="30">
    <source>
        <dbReference type="ARBA" id="ARBA00076532"/>
    </source>
</evidence>
<organism evidence="34 38">
    <name type="scientific">Microcaecilia unicolor</name>
    <dbReference type="NCBI Taxonomy" id="1415580"/>
    <lineage>
        <taxon>Eukaryota</taxon>
        <taxon>Metazoa</taxon>
        <taxon>Chordata</taxon>
        <taxon>Craniata</taxon>
        <taxon>Vertebrata</taxon>
        <taxon>Euteleostomi</taxon>
        <taxon>Amphibia</taxon>
        <taxon>Gymnophiona</taxon>
        <taxon>Siphonopidae</taxon>
        <taxon>Microcaecilia</taxon>
    </lineage>
</organism>
<evidence type="ECO:0000256" key="15">
    <source>
        <dbReference type="ARBA" id="ARBA00037859"/>
    </source>
</evidence>
<keyword evidence="7" id="KW-0735">Signal-anchor</keyword>